<dbReference type="AlphaFoldDB" id="A0A9D3LX47"/>
<dbReference type="InterPro" id="IPR011047">
    <property type="entry name" value="Quinoprotein_ADH-like_sf"/>
</dbReference>
<accession>A0A9D3LX47</accession>
<evidence type="ECO:0000256" key="8">
    <source>
        <dbReference type="ARBA" id="ARBA00022989"/>
    </source>
</evidence>
<proteinExistence type="inferred from homology"/>
<evidence type="ECO:0000256" key="9">
    <source>
        <dbReference type="ARBA" id="ARBA00023136"/>
    </source>
</evidence>
<dbReference type="Pfam" id="PF25293">
    <property type="entry name" value="Beta-prop_EMC1_N"/>
    <property type="match status" value="1"/>
</dbReference>
<dbReference type="PANTHER" id="PTHR21573:SF0">
    <property type="entry name" value="ER MEMBRANE PROTEIN COMPLEX SUBUNIT 1"/>
    <property type="match status" value="1"/>
</dbReference>
<evidence type="ECO:0000256" key="7">
    <source>
        <dbReference type="ARBA" id="ARBA00022824"/>
    </source>
</evidence>
<evidence type="ECO:0000313" key="14">
    <source>
        <dbReference type="EMBL" id="KAG5838640.1"/>
    </source>
</evidence>
<dbReference type="InterPro" id="IPR015943">
    <property type="entry name" value="WD40/YVTN_repeat-like_dom_sf"/>
</dbReference>
<feature type="chain" id="PRO_5039038838" description="ER membrane protein complex subunit 1" evidence="12">
    <location>
        <begin position="21"/>
        <end position="333"/>
    </location>
</feature>
<keyword evidence="5" id="KW-0812">Transmembrane</keyword>
<evidence type="ECO:0000256" key="6">
    <source>
        <dbReference type="ARBA" id="ARBA00022729"/>
    </source>
</evidence>
<organism evidence="14 15">
    <name type="scientific">Anguilla anguilla</name>
    <name type="common">European freshwater eel</name>
    <name type="synonym">Muraena anguilla</name>
    <dbReference type="NCBI Taxonomy" id="7936"/>
    <lineage>
        <taxon>Eukaryota</taxon>
        <taxon>Metazoa</taxon>
        <taxon>Chordata</taxon>
        <taxon>Craniata</taxon>
        <taxon>Vertebrata</taxon>
        <taxon>Euteleostomi</taxon>
        <taxon>Actinopterygii</taxon>
        <taxon>Neopterygii</taxon>
        <taxon>Teleostei</taxon>
        <taxon>Anguilliformes</taxon>
        <taxon>Anguillidae</taxon>
        <taxon>Anguilla</taxon>
    </lineage>
</organism>
<evidence type="ECO:0000256" key="12">
    <source>
        <dbReference type="SAM" id="SignalP"/>
    </source>
</evidence>
<name>A0A9D3LX47_ANGAN</name>
<dbReference type="GO" id="GO:0072546">
    <property type="term" value="C:EMC complex"/>
    <property type="evidence" value="ECO:0007669"/>
    <property type="project" value="InterPro"/>
</dbReference>
<keyword evidence="8" id="KW-1133">Transmembrane helix</keyword>
<dbReference type="Proteomes" id="UP001044222">
    <property type="component" value="Chromosome 12"/>
</dbReference>
<keyword evidence="11" id="KW-0325">Glycoprotein</keyword>
<protein>
    <recommendedName>
        <fullName evidence="4">ER membrane protein complex subunit 1</fullName>
    </recommendedName>
</protein>
<feature type="domain" description="EMC1 first beta-propeller" evidence="13">
    <location>
        <begin position="20"/>
        <end position="329"/>
    </location>
</feature>
<gene>
    <name evidence="14" type="ORF">ANANG_G00225750</name>
</gene>
<keyword evidence="10" id="KW-1015">Disulfide bond</keyword>
<keyword evidence="6 12" id="KW-0732">Signal</keyword>
<evidence type="ECO:0000259" key="13">
    <source>
        <dbReference type="Pfam" id="PF25293"/>
    </source>
</evidence>
<evidence type="ECO:0000256" key="3">
    <source>
        <dbReference type="ARBA" id="ARBA00011276"/>
    </source>
</evidence>
<evidence type="ECO:0000256" key="1">
    <source>
        <dbReference type="ARBA" id="ARBA00004115"/>
    </source>
</evidence>
<comment type="caution">
    <text evidence="14">The sequence shown here is derived from an EMBL/GenBank/DDBJ whole genome shotgun (WGS) entry which is preliminary data.</text>
</comment>
<dbReference type="InterPro" id="IPR058545">
    <property type="entry name" value="Beta-prop_EMC1_1st"/>
</dbReference>
<dbReference type="EMBL" id="JAFIRN010000012">
    <property type="protein sequence ID" value="KAG5838640.1"/>
    <property type="molecule type" value="Genomic_DNA"/>
</dbReference>
<comment type="similarity">
    <text evidence="2">Belongs to the EMC1 family.</text>
</comment>
<dbReference type="InterPro" id="IPR026895">
    <property type="entry name" value="EMC1"/>
</dbReference>
<feature type="signal peptide" evidence="12">
    <location>
        <begin position="1"/>
        <end position="20"/>
    </location>
</feature>
<evidence type="ECO:0000256" key="10">
    <source>
        <dbReference type="ARBA" id="ARBA00023157"/>
    </source>
</evidence>
<evidence type="ECO:0000313" key="15">
    <source>
        <dbReference type="Proteomes" id="UP001044222"/>
    </source>
</evidence>
<keyword evidence="9" id="KW-0472">Membrane</keyword>
<keyword evidence="7" id="KW-0256">Endoplasmic reticulum</keyword>
<dbReference type="GO" id="GO:0034975">
    <property type="term" value="P:protein folding in endoplasmic reticulum"/>
    <property type="evidence" value="ECO:0007669"/>
    <property type="project" value="TreeGrafter"/>
</dbReference>
<dbReference type="FunFam" id="2.130.10.10:FF:000856">
    <property type="entry name" value="ER membrane protein complex subunit 1"/>
    <property type="match status" value="1"/>
</dbReference>
<evidence type="ECO:0000256" key="2">
    <source>
        <dbReference type="ARBA" id="ARBA00007904"/>
    </source>
</evidence>
<evidence type="ECO:0000256" key="5">
    <source>
        <dbReference type="ARBA" id="ARBA00022692"/>
    </source>
</evidence>
<keyword evidence="15" id="KW-1185">Reference proteome</keyword>
<dbReference type="Gene3D" id="2.130.10.10">
    <property type="entry name" value="YVTN repeat-like/Quinoprotein amine dehydrogenase"/>
    <property type="match status" value="1"/>
</dbReference>
<reference evidence="14" key="1">
    <citation type="submission" date="2021-01" db="EMBL/GenBank/DDBJ databases">
        <title>A chromosome-scale assembly of European eel, Anguilla anguilla.</title>
        <authorList>
            <person name="Henkel C."/>
            <person name="Jong-Raadsen S.A."/>
            <person name="Dufour S."/>
            <person name="Weltzien F.-A."/>
            <person name="Palstra A.P."/>
            <person name="Pelster B."/>
            <person name="Spaink H.P."/>
            <person name="Van Den Thillart G.E."/>
            <person name="Jansen H."/>
            <person name="Zahm M."/>
            <person name="Klopp C."/>
            <person name="Cedric C."/>
            <person name="Louis A."/>
            <person name="Berthelot C."/>
            <person name="Parey E."/>
            <person name="Roest Crollius H."/>
            <person name="Montfort J."/>
            <person name="Robinson-Rechavi M."/>
            <person name="Bucao C."/>
            <person name="Bouchez O."/>
            <person name="Gislard M."/>
            <person name="Lluch J."/>
            <person name="Milhes M."/>
            <person name="Lampietro C."/>
            <person name="Lopez Roques C."/>
            <person name="Donnadieu C."/>
            <person name="Braasch I."/>
            <person name="Desvignes T."/>
            <person name="Postlethwait J."/>
            <person name="Bobe J."/>
            <person name="Guiguen Y."/>
            <person name="Dirks R."/>
        </authorList>
    </citation>
    <scope>NUCLEOTIDE SEQUENCE</scope>
    <source>
        <strain evidence="14">Tag_6206</strain>
        <tissue evidence="14">Liver</tissue>
    </source>
</reference>
<comment type="subunit">
    <text evidence="3">Component of the ER membrane protein complex (EMC).</text>
</comment>
<sequence length="333" mass="37076">MAKFTVWLTRFFHLFYFTSAVFEDQVGKFDWRQQYVGKVRFAYFDAQSQASKKLLVATEMNIIASLNSRTGDLFWRHVDKVGPEGHIDTLLVHGQDAVVVVGNGRLLRSWESNVGGLNWEVVLDTGSFQAAGFIGMQDTVKYIAVVKKTALSLHYLSNGHQKWVENLPDGDTVQYQAVYSGGNGEVYVLGVVPQSHLSIIEYNIEDGEIMKQRSVEAPWLSSLQASCVVVGAGILTCVDPSTLSLYTLPLLSEESAEMNQVPLQSLDLEVAPGFQPVLMSTQPNPARPPLSQFFLRLGPDHHVLLELSNEIIKPLRDFQPAFLVSFATTGRKR</sequence>
<dbReference type="PANTHER" id="PTHR21573">
    <property type="entry name" value="ER MEMBRANE PROTEIN COMPLEX SUBUNIT 1"/>
    <property type="match status" value="1"/>
</dbReference>
<comment type="subcellular location">
    <subcellularLocation>
        <location evidence="1">Endoplasmic reticulum membrane</location>
        <topology evidence="1">Single-pass type I membrane protein</topology>
    </subcellularLocation>
</comment>
<evidence type="ECO:0000256" key="4">
    <source>
        <dbReference type="ARBA" id="ARBA00020824"/>
    </source>
</evidence>
<evidence type="ECO:0000256" key="11">
    <source>
        <dbReference type="ARBA" id="ARBA00023180"/>
    </source>
</evidence>
<dbReference type="SUPFAM" id="SSF50998">
    <property type="entry name" value="Quinoprotein alcohol dehydrogenase-like"/>
    <property type="match status" value="1"/>
</dbReference>